<feature type="domain" description="ABC transporter" evidence="4">
    <location>
        <begin position="7"/>
        <end position="239"/>
    </location>
</feature>
<dbReference type="InterPro" id="IPR003439">
    <property type="entry name" value="ABC_transporter-like_ATP-bd"/>
</dbReference>
<evidence type="ECO:0000313" key="5">
    <source>
        <dbReference type="EMBL" id="KKI50144.1"/>
    </source>
</evidence>
<accession>A0A0M2NCC4</accession>
<dbReference type="STRING" id="270498.CHK_2207"/>
<dbReference type="Pfam" id="PF00005">
    <property type="entry name" value="ABC_tran"/>
    <property type="match status" value="1"/>
</dbReference>
<keyword evidence="3" id="KW-0067">ATP-binding</keyword>
<dbReference type="RefSeq" id="WP_046444034.1">
    <property type="nucleotide sequence ID" value="NZ_CAUERS010000029.1"/>
</dbReference>
<dbReference type="Gene3D" id="3.40.50.300">
    <property type="entry name" value="P-loop containing nucleotide triphosphate hydrolases"/>
    <property type="match status" value="1"/>
</dbReference>
<evidence type="ECO:0000256" key="1">
    <source>
        <dbReference type="ARBA" id="ARBA00022448"/>
    </source>
</evidence>
<dbReference type="EMBL" id="LAYJ01000112">
    <property type="protein sequence ID" value="KKI50144.1"/>
    <property type="molecule type" value="Genomic_DNA"/>
</dbReference>
<comment type="caution">
    <text evidence="5">The sequence shown here is derived from an EMBL/GenBank/DDBJ whole genome shotgun (WGS) entry which is preliminary data.</text>
</comment>
<dbReference type="GO" id="GO:0005524">
    <property type="term" value="F:ATP binding"/>
    <property type="evidence" value="ECO:0007669"/>
    <property type="project" value="UniProtKB-KW"/>
</dbReference>
<keyword evidence="1" id="KW-0813">Transport</keyword>
<dbReference type="InterPro" id="IPR017871">
    <property type="entry name" value="ABC_transporter-like_CS"/>
</dbReference>
<protein>
    <submittedName>
        <fullName evidence="5">Vitamin B12 ABC transporter, ATPase component BtuD</fullName>
    </submittedName>
</protein>
<dbReference type="CDD" id="cd03214">
    <property type="entry name" value="ABC_Iron-Siderophores_B12_Hemin"/>
    <property type="match status" value="1"/>
</dbReference>
<keyword evidence="6" id="KW-1185">Reference proteome</keyword>
<dbReference type="SUPFAM" id="SSF52540">
    <property type="entry name" value="P-loop containing nucleoside triphosphate hydrolases"/>
    <property type="match status" value="1"/>
</dbReference>
<name>A0A0M2NCC4_9FIRM</name>
<evidence type="ECO:0000256" key="2">
    <source>
        <dbReference type="ARBA" id="ARBA00022741"/>
    </source>
</evidence>
<gene>
    <name evidence="5" type="ORF">CHK_2207</name>
</gene>
<evidence type="ECO:0000256" key="3">
    <source>
        <dbReference type="ARBA" id="ARBA00022840"/>
    </source>
</evidence>
<dbReference type="Proteomes" id="UP000034076">
    <property type="component" value="Unassembled WGS sequence"/>
</dbReference>
<dbReference type="InterPro" id="IPR003593">
    <property type="entry name" value="AAA+_ATPase"/>
</dbReference>
<keyword evidence="2" id="KW-0547">Nucleotide-binding</keyword>
<dbReference type="PANTHER" id="PTHR42794:SF2">
    <property type="entry name" value="ABC TRANSPORTER ATP-BINDING PROTEIN"/>
    <property type="match status" value="1"/>
</dbReference>
<dbReference type="GO" id="GO:0016887">
    <property type="term" value="F:ATP hydrolysis activity"/>
    <property type="evidence" value="ECO:0007669"/>
    <property type="project" value="InterPro"/>
</dbReference>
<sequence>MSSKPILDVKRIRYAVREFEILKQVSITVEPGEFVGIIGPNGSGKSTLLKNIYKVLTPTGGDIFVKGHNLAHMTNRQMAREIAVVAQENNTSFDFSVEEVVSMGRYPHKKMMEPLGNDDREAVCAMIEQVGMKAFLKSSFLNLSGGEKQRVLIARALVQDTDLVVLDEPTNHLDMGSQIKTLNMMKDSGKTILAALHDLSVASKYCDRIYVMLAGEILCEGKPGDVICEKLINQLYGVSAEVFGHNGRMFIDYQ</sequence>
<dbReference type="PROSITE" id="PS50893">
    <property type="entry name" value="ABC_TRANSPORTER_2"/>
    <property type="match status" value="1"/>
</dbReference>
<dbReference type="FunFam" id="3.40.50.300:FF:000134">
    <property type="entry name" value="Iron-enterobactin ABC transporter ATP-binding protein"/>
    <property type="match status" value="1"/>
</dbReference>
<dbReference type="InterPro" id="IPR027417">
    <property type="entry name" value="P-loop_NTPase"/>
</dbReference>
<reference evidence="5 6" key="1">
    <citation type="submission" date="2015-04" db="EMBL/GenBank/DDBJ databases">
        <title>Draft genome sequence of bacteremic isolate Catabacter hongkongensis type strain HKU16T.</title>
        <authorList>
            <person name="Lau S.K."/>
            <person name="Teng J.L."/>
            <person name="Huang Y."/>
            <person name="Curreem S.O."/>
            <person name="Tsui S.K."/>
            <person name="Woo P.C."/>
        </authorList>
    </citation>
    <scope>NUCLEOTIDE SEQUENCE [LARGE SCALE GENOMIC DNA]</scope>
    <source>
        <strain evidence="5 6">HKU16</strain>
    </source>
</reference>
<dbReference type="PROSITE" id="PS00211">
    <property type="entry name" value="ABC_TRANSPORTER_1"/>
    <property type="match status" value="1"/>
</dbReference>
<evidence type="ECO:0000259" key="4">
    <source>
        <dbReference type="PROSITE" id="PS50893"/>
    </source>
</evidence>
<dbReference type="SMART" id="SM00382">
    <property type="entry name" value="AAA"/>
    <property type="match status" value="1"/>
</dbReference>
<dbReference type="AlphaFoldDB" id="A0A0M2NCC4"/>
<proteinExistence type="predicted"/>
<evidence type="ECO:0000313" key="6">
    <source>
        <dbReference type="Proteomes" id="UP000034076"/>
    </source>
</evidence>
<organism evidence="5 6">
    <name type="scientific">Christensenella hongkongensis</name>
    <dbReference type="NCBI Taxonomy" id="270498"/>
    <lineage>
        <taxon>Bacteria</taxon>
        <taxon>Bacillati</taxon>
        <taxon>Bacillota</taxon>
        <taxon>Clostridia</taxon>
        <taxon>Christensenellales</taxon>
        <taxon>Christensenellaceae</taxon>
        <taxon>Christensenella</taxon>
    </lineage>
</organism>
<dbReference type="PANTHER" id="PTHR42794">
    <property type="entry name" value="HEMIN IMPORT ATP-BINDING PROTEIN HMUV"/>
    <property type="match status" value="1"/>
</dbReference>